<proteinExistence type="predicted"/>
<dbReference type="AlphaFoldDB" id="A0A7R9GKS6"/>
<organism evidence="1">
    <name type="scientific">Notodromas monacha</name>
    <dbReference type="NCBI Taxonomy" id="399045"/>
    <lineage>
        <taxon>Eukaryota</taxon>
        <taxon>Metazoa</taxon>
        <taxon>Ecdysozoa</taxon>
        <taxon>Arthropoda</taxon>
        <taxon>Crustacea</taxon>
        <taxon>Oligostraca</taxon>
        <taxon>Ostracoda</taxon>
        <taxon>Podocopa</taxon>
        <taxon>Podocopida</taxon>
        <taxon>Cypridocopina</taxon>
        <taxon>Cypridoidea</taxon>
        <taxon>Cyprididae</taxon>
        <taxon>Notodromas</taxon>
    </lineage>
</organism>
<protein>
    <submittedName>
        <fullName evidence="1">Uncharacterized protein</fullName>
    </submittedName>
</protein>
<evidence type="ECO:0000313" key="1">
    <source>
        <dbReference type="EMBL" id="CAD7284971.1"/>
    </source>
</evidence>
<evidence type="ECO:0000313" key="2">
    <source>
        <dbReference type="Proteomes" id="UP000678499"/>
    </source>
</evidence>
<feature type="non-terminal residue" evidence="1">
    <location>
        <position position="1"/>
    </location>
</feature>
<name>A0A7R9GKS6_9CRUS</name>
<gene>
    <name evidence="1" type="ORF">NMOB1V02_LOCUS12573</name>
</gene>
<dbReference type="Proteomes" id="UP000678499">
    <property type="component" value="Unassembled WGS sequence"/>
</dbReference>
<keyword evidence="2" id="KW-1185">Reference proteome</keyword>
<reference evidence="1" key="1">
    <citation type="submission" date="2020-11" db="EMBL/GenBank/DDBJ databases">
        <authorList>
            <person name="Tran Van P."/>
        </authorList>
    </citation>
    <scope>NUCLEOTIDE SEQUENCE</scope>
</reference>
<accession>A0A7R9GKS6</accession>
<sequence length="108" mass="11695">MISSLVCSSGNWLLRRFSVTAVIILVISDPFLASTASRRSKVAPAFNTDEILRKSIPGENWQKSIPIVLLPGGSRDGSKVAYEFLDHSSVTDGQPESQAYRINGDLSG</sequence>
<dbReference type="EMBL" id="OA892778">
    <property type="protein sequence ID" value="CAD7284971.1"/>
    <property type="molecule type" value="Genomic_DNA"/>
</dbReference>
<dbReference type="EMBL" id="CAJPEX010010741">
    <property type="protein sequence ID" value="CAG0925123.1"/>
    <property type="molecule type" value="Genomic_DNA"/>
</dbReference>